<dbReference type="EMBL" id="CAJZBQ010000034">
    <property type="protein sequence ID" value="CAG9323390.1"/>
    <property type="molecule type" value="Genomic_DNA"/>
</dbReference>
<dbReference type="PROSITE" id="PS00028">
    <property type="entry name" value="ZINC_FINGER_C2H2_1"/>
    <property type="match status" value="1"/>
</dbReference>
<evidence type="ECO:0000259" key="4">
    <source>
        <dbReference type="PROSITE" id="PS50157"/>
    </source>
</evidence>
<protein>
    <recommendedName>
        <fullName evidence="4">C2H2-type domain-containing protein</fullName>
    </recommendedName>
</protein>
<name>A0AAU9JIR5_9CILI</name>
<organism evidence="5 6">
    <name type="scientific">Blepharisma stoltei</name>
    <dbReference type="NCBI Taxonomy" id="1481888"/>
    <lineage>
        <taxon>Eukaryota</taxon>
        <taxon>Sar</taxon>
        <taxon>Alveolata</taxon>
        <taxon>Ciliophora</taxon>
        <taxon>Postciliodesmatophora</taxon>
        <taxon>Heterotrichea</taxon>
        <taxon>Heterotrichida</taxon>
        <taxon>Blepharismidae</taxon>
        <taxon>Blepharisma</taxon>
    </lineage>
</organism>
<keyword evidence="2" id="KW-0175">Coiled coil</keyword>
<feature type="coiled-coil region" evidence="2">
    <location>
        <begin position="12"/>
        <end position="39"/>
    </location>
</feature>
<feature type="region of interest" description="Disordered" evidence="3">
    <location>
        <begin position="86"/>
        <end position="106"/>
    </location>
</feature>
<dbReference type="InterPro" id="IPR013087">
    <property type="entry name" value="Znf_C2H2_type"/>
</dbReference>
<feature type="coiled-coil region" evidence="2">
    <location>
        <begin position="181"/>
        <end position="215"/>
    </location>
</feature>
<evidence type="ECO:0000313" key="5">
    <source>
        <dbReference type="EMBL" id="CAG9323390.1"/>
    </source>
</evidence>
<evidence type="ECO:0000256" key="3">
    <source>
        <dbReference type="SAM" id="MobiDB-lite"/>
    </source>
</evidence>
<keyword evidence="6" id="KW-1185">Reference proteome</keyword>
<keyword evidence="1" id="KW-0863">Zinc-finger</keyword>
<evidence type="ECO:0000313" key="6">
    <source>
        <dbReference type="Proteomes" id="UP001162131"/>
    </source>
</evidence>
<proteinExistence type="predicted"/>
<keyword evidence="1" id="KW-0479">Metal-binding</keyword>
<sequence length="519" mass="60240">MKLSTSEDPSEVFELKNQVHKHKKLVAKLKQQLEAKAQTLATYEYLLKQPSTSVYMHRSMLDNKAAKCPYCSKCFMGTDFLEKHLSRRHPSNAPPHKEQERPQTEPIPKINNLDQILESMQNIVTTQASILKQSFDKQATELQGIFERHIQDSSRNRSFNETEYYTQTPLSFQQSISTIKLEKLSQLQEQNESILKEQESELQVLKAENMALRNEYATLHLHLSQSGKLSPSSMHNKYKGKEVIKPKLSRYRSESGEEQDTDLLWNNFEHEIRLDGDRSPYRNKIERLEEVSFTRKGPALGSELHSDNFTYSGELTFSDIPESDESSPDQYLHPISDPTTKDIIKAAKVLRMDPKKDAQYLNVAVEFLKNPLQKPWTYFEDNGIIRFRNLETGEVTEKHPGIEWFIDLYTKLKAKKLNTIAKARSLMQNKRNYILQEKYNSGIQVFFKHEKAAFQAKRAKTDQLIDDYMKKIKQTHSLIMKIEEEREKKIASGSIYVRANDLINAEVLALVNSYKLRNA</sequence>
<keyword evidence="1" id="KW-0862">Zinc</keyword>
<dbReference type="PROSITE" id="PS50157">
    <property type="entry name" value="ZINC_FINGER_C2H2_2"/>
    <property type="match status" value="1"/>
</dbReference>
<accession>A0AAU9JIR5</accession>
<evidence type="ECO:0000256" key="1">
    <source>
        <dbReference type="PROSITE-ProRule" id="PRU00042"/>
    </source>
</evidence>
<feature type="domain" description="C2H2-type" evidence="4">
    <location>
        <begin position="66"/>
        <end position="94"/>
    </location>
</feature>
<evidence type="ECO:0000256" key="2">
    <source>
        <dbReference type="SAM" id="Coils"/>
    </source>
</evidence>
<reference evidence="5" key="1">
    <citation type="submission" date="2021-09" db="EMBL/GenBank/DDBJ databases">
        <authorList>
            <consortium name="AG Swart"/>
            <person name="Singh M."/>
            <person name="Singh A."/>
            <person name="Seah K."/>
            <person name="Emmerich C."/>
        </authorList>
    </citation>
    <scope>NUCLEOTIDE SEQUENCE</scope>
    <source>
        <strain evidence="5">ATCC30299</strain>
    </source>
</reference>
<gene>
    <name evidence="5" type="ORF">BSTOLATCC_MIC34040</name>
</gene>
<dbReference type="AlphaFoldDB" id="A0AAU9JIR5"/>
<dbReference type="Proteomes" id="UP001162131">
    <property type="component" value="Unassembled WGS sequence"/>
</dbReference>
<dbReference type="GO" id="GO:0008270">
    <property type="term" value="F:zinc ion binding"/>
    <property type="evidence" value="ECO:0007669"/>
    <property type="project" value="UniProtKB-KW"/>
</dbReference>
<comment type="caution">
    <text evidence="5">The sequence shown here is derived from an EMBL/GenBank/DDBJ whole genome shotgun (WGS) entry which is preliminary data.</text>
</comment>